<evidence type="ECO:0000256" key="3">
    <source>
        <dbReference type="ARBA" id="ARBA00022617"/>
    </source>
</evidence>
<feature type="disulfide bond" evidence="11">
    <location>
        <begin position="98"/>
        <end position="354"/>
    </location>
</feature>
<accession>A0A1Q8S8E4</accession>
<feature type="region of interest" description="Disordered" evidence="13">
    <location>
        <begin position="210"/>
        <end position="229"/>
    </location>
</feature>
<dbReference type="PRINTS" id="PR00462">
    <property type="entry name" value="LIGNINASE"/>
</dbReference>
<keyword evidence="5 12" id="KW-0560">Oxidoreductase</keyword>
<dbReference type="OrthoDB" id="2113341at2759"/>
<dbReference type="EC" id="1.11.1.-" evidence="12"/>
<keyword evidence="11" id="KW-1015">Disulfide bond</keyword>
<dbReference type="FunFam" id="1.10.520.10:FF:000021">
    <property type="entry name" value="Peroxidase"/>
    <property type="match status" value="1"/>
</dbReference>
<keyword evidence="6 9" id="KW-0408">Iron</keyword>
<feature type="domain" description="Plant heme peroxidase family profile" evidence="14">
    <location>
        <begin position="121"/>
        <end position="257"/>
    </location>
</feature>
<dbReference type="Proteomes" id="UP000186583">
    <property type="component" value="Unassembled WGS sequence"/>
</dbReference>
<dbReference type="PROSITE" id="PS50873">
    <property type="entry name" value="PEROXIDASE_4"/>
    <property type="match status" value="1"/>
</dbReference>
<evidence type="ECO:0000256" key="8">
    <source>
        <dbReference type="PIRSR" id="PIRSR601621-1"/>
    </source>
</evidence>
<protein>
    <recommendedName>
        <fullName evidence="12">Peroxidase</fullName>
        <ecNumber evidence="12">1.11.1.-</ecNumber>
    </recommendedName>
</protein>
<dbReference type="PROSITE" id="PS00436">
    <property type="entry name" value="PEROXIDASE_2"/>
    <property type="match status" value="1"/>
</dbReference>
<dbReference type="GO" id="GO:0004601">
    <property type="term" value="F:peroxidase activity"/>
    <property type="evidence" value="ECO:0007669"/>
    <property type="project" value="UniProtKB-KW"/>
</dbReference>
<dbReference type="GO" id="GO:0042744">
    <property type="term" value="P:hydrogen peroxide catabolic process"/>
    <property type="evidence" value="ECO:0007669"/>
    <property type="project" value="TreeGrafter"/>
</dbReference>
<feature type="binding site" evidence="9">
    <location>
        <position position="257"/>
    </location>
    <ligand>
        <name>Ca(2+)</name>
        <dbReference type="ChEBI" id="CHEBI:29108"/>
        <label>2</label>
    </ligand>
</feature>
<evidence type="ECO:0000256" key="7">
    <source>
        <dbReference type="ARBA" id="ARBA00023180"/>
    </source>
</evidence>
<feature type="binding site" evidence="9">
    <location>
        <position position="145"/>
    </location>
    <ligand>
        <name>Ca(2+)</name>
        <dbReference type="ChEBI" id="CHEBI:29108"/>
        <label>1</label>
    </ligand>
</feature>
<feature type="binding site" description="axial binding residue" evidence="9">
    <location>
        <position position="256"/>
    </location>
    <ligand>
        <name>heme b</name>
        <dbReference type="ChEBI" id="CHEBI:60344"/>
    </ligand>
    <ligandPart>
        <name>Fe</name>
        <dbReference type="ChEBI" id="CHEBI:18248"/>
    </ligandPart>
</feature>
<evidence type="ECO:0000256" key="13">
    <source>
        <dbReference type="SAM" id="MobiDB-lite"/>
    </source>
</evidence>
<proteinExistence type="inferred from homology"/>
<evidence type="ECO:0000256" key="2">
    <source>
        <dbReference type="ARBA" id="ARBA00022559"/>
    </source>
</evidence>
<feature type="site" description="Transition state stabilizer" evidence="10">
    <location>
        <position position="128"/>
    </location>
</feature>
<keyword evidence="9 12" id="KW-0106">Calcium</keyword>
<evidence type="ECO:0000259" key="14">
    <source>
        <dbReference type="PROSITE" id="PS50873"/>
    </source>
</evidence>
<feature type="binding site" evidence="9">
    <location>
        <position position="147"/>
    </location>
    <ligand>
        <name>Ca(2+)</name>
        <dbReference type="ChEBI" id="CHEBI:29108"/>
        <label>1</label>
    </ligand>
</feature>
<dbReference type="PANTHER" id="PTHR31356">
    <property type="entry name" value="THYLAKOID LUMENAL 29 KDA PROTEIN, CHLOROPLASTIC-RELATED"/>
    <property type="match status" value="1"/>
</dbReference>
<keyword evidence="16" id="KW-1185">Reference proteome</keyword>
<dbReference type="Pfam" id="PF00141">
    <property type="entry name" value="peroxidase"/>
    <property type="match status" value="1"/>
</dbReference>
<dbReference type="GO" id="GO:0034599">
    <property type="term" value="P:cellular response to oxidative stress"/>
    <property type="evidence" value="ECO:0007669"/>
    <property type="project" value="InterPro"/>
</dbReference>
<dbReference type="STRING" id="708187.A0A1Q8S8E4"/>
<evidence type="ECO:0000256" key="4">
    <source>
        <dbReference type="ARBA" id="ARBA00022723"/>
    </source>
</evidence>
<feature type="active site" description="Proton acceptor" evidence="8">
    <location>
        <position position="132"/>
    </location>
</feature>
<dbReference type="SUPFAM" id="SSF48113">
    <property type="entry name" value="Heme-dependent peroxidases"/>
    <property type="match status" value="1"/>
</dbReference>
<evidence type="ECO:0000256" key="6">
    <source>
        <dbReference type="ARBA" id="ARBA00023004"/>
    </source>
</evidence>
<evidence type="ECO:0000256" key="1">
    <source>
        <dbReference type="ARBA" id="ARBA00006089"/>
    </source>
</evidence>
<dbReference type="EMBL" id="MPGH01000008">
    <property type="protein sequence ID" value="OLN97646.1"/>
    <property type="molecule type" value="Genomic_DNA"/>
</dbReference>
<dbReference type="InterPro" id="IPR001621">
    <property type="entry name" value="Ligninase"/>
</dbReference>
<reference evidence="15 16" key="1">
    <citation type="submission" date="2016-11" db="EMBL/GenBank/DDBJ databases">
        <title>Draft Genome Assembly of Colletotrichum chlorophyti a pathogen of herbaceous plants.</title>
        <authorList>
            <person name="Gan P."/>
            <person name="Narusaka M."/>
            <person name="Tsushima A."/>
            <person name="Narusaka Y."/>
            <person name="Takano Y."/>
            <person name="Shirasu K."/>
        </authorList>
    </citation>
    <scope>NUCLEOTIDE SEQUENCE [LARGE SCALE GENOMIC DNA]</scope>
    <source>
        <strain evidence="15 16">NTL11</strain>
    </source>
</reference>
<dbReference type="InterPro" id="IPR010255">
    <property type="entry name" value="Haem_peroxidase_sf"/>
</dbReference>
<dbReference type="InterPro" id="IPR019794">
    <property type="entry name" value="Peroxidases_AS"/>
</dbReference>
<evidence type="ECO:0000256" key="12">
    <source>
        <dbReference type="RuleBase" id="RU363051"/>
    </source>
</evidence>
<dbReference type="GO" id="GO:0000302">
    <property type="term" value="P:response to reactive oxygen species"/>
    <property type="evidence" value="ECO:0007669"/>
    <property type="project" value="TreeGrafter"/>
</dbReference>
<comment type="similarity">
    <text evidence="1 12">Belongs to the peroxidase family. Ligninase subfamily.</text>
</comment>
<feature type="binding site" evidence="9">
    <location>
        <position position="281"/>
    </location>
    <ligand>
        <name>Ca(2+)</name>
        <dbReference type="ChEBI" id="CHEBI:29108"/>
        <label>2</label>
    </ligand>
</feature>
<dbReference type="PRINTS" id="PR00458">
    <property type="entry name" value="PEROXIDASE"/>
</dbReference>
<dbReference type="InterPro" id="IPR002016">
    <property type="entry name" value="Haem_peroxidase"/>
</dbReference>
<evidence type="ECO:0000313" key="16">
    <source>
        <dbReference type="Proteomes" id="UP000186583"/>
    </source>
</evidence>
<dbReference type="GO" id="GO:0020037">
    <property type="term" value="F:heme binding"/>
    <property type="evidence" value="ECO:0007669"/>
    <property type="project" value="UniProtKB-UniRule"/>
</dbReference>
<dbReference type="Gene3D" id="1.10.520.10">
    <property type="match status" value="1"/>
</dbReference>
<feature type="disulfide bond" evidence="11">
    <location>
        <begin position="119"/>
        <end position="201"/>
    </location>
</feature>
<evidence type="ECO:0000256" key="10">
    <source>
        <dbReference type="PIRSR" id="PIRSR601621-3"/>
    </source>
</evidence>
<keyword evidence="4 9" id="KW-0479">Metal-binding</keyword>
<dbReference type="PANTHER" id="PTHR31356:SF66">
    <property type="entry name" value="CATALASE-PEROXIDASE"/>
    <property type="match status" value="1"/>
</dbReference>
<organism evidence="15 16">
    <name type="scientific">Colletotrichum chlorophyti</name>
    <dbReference type="NCBI Taxonomy" id="708187"/>
    <lineage>
        <taxon>Eukaryota</taxon>
        <taxon>Fungi</taxon>
        <taxon>Dikarya</taxon>
        <taxon>Ascomycota</taxon>
        <taxon>Pezizomycotina</taxon>
        <taxon>Sordariomycetes</taxon>
        <taxon>Hypocreomycetidae</taxon>
        <taxon>Glomerellales</taxon>
        <taxon>Glomerellaceae</taxon>
        <taxon>Colletotrichum</taxon>
    </lineage>
</organism>
<keyword evidence="3 9" id="KW-0349">Heme</keyword>
<dbReference type="Gene3D" id="1.10.420.10">
    <property type="entry name" value="Peroxidase, domain 2"/>
    <property type="match status" value="1"/>
</dbReference>
<sequence length="401" mass="42925">MKTSPLIAILVGGVAVAHPGMDINKLIADLQTRQAGGGGPSTELIGDLVNLPNSKLTPTGKEIKAILTGQGPGEDLESTYDSTQLTAKHSPECSQDACCIWKYIADDMAEAMVGSAGRCNSVARAAVRLGFHDAASWSKATGGTGADGSIILADECSERRENRGLEEICEMMQGWFDTYKKYGIGMADLIQMAANVGTVSCPLGPRVRTFVGRKDSKTPSPKNLLPEPSQSSESLFKMFAEKSFTPAGLVALLGAHSTSQQSFVDPERAGAPQDSTPGVWDTAFYRETLSPNAPSAVFTFQSDINVSQDPRTADVWRVFAAGPRGQITWNKAYAVEYVRMSLLGVNNLNDLTECTKVLPPFRGAFEEPDQDLLDKFMNGVLKSPLISQALQKGDVIPANVS</sequence>
<keyword evidence="7" id="KW-0325">Glycoprotein</keyword>
<comment type="caution">
    <text evidence="15">The sequence shown here is derived from an EMBL/GenBank/DDBJ whole genome shotgun (WGS) entry which is preliminary data.</text>
</comment>
<name>A0A1Q8S8E4_9PEZI</name>
<comment type="cofactor">
    <cofactor evidence="9">
        <name>heme b</name>
        <dbReference type="ChEBI" id="CHEBI:60344"/>
    </cofactor>
    <text evidence="9">Binds 1 heme b (iron(II)-protoporphyrin IX) group per subunit.</text>
</comment>
<gene>
    <name evidence="15" type="ORF">CCHL11_00938</name>
</gene>
<dbReference type="InterPro" id="IPR044831">
    <property type="entry name" value="Ccp1-like"/>
</dbReference>
<feature type="binding site" evidence="9">
    <location>
        <position position="276"/>
    </location>
    <ligand>
        <name>Ca(2+)</name>
        <dbReference type="ChEBI" id="CHEBI:29108"/>
        <label>2</label>
    </ligand>
</feature>
<evidence type="ECO:0000256" key="5">
    <source>
        <dbReference type="ARBA" id="ARBA00023002"/>
    </source>
</evidence>
<feature type="binding site" evidence="9">
    <location>
        <position position="149"/>
    </location>
    <ligand>
        <name>Ca(2+)</name>
        <dbReference type="ChEBI" id="CHEBI:29108"/>
        <label>1</label>
    </ligand>
</feature>
<evidence type="ECO:0000256" key="11">
    <source>
        <dbReference type="PIRSR" id="PIRSR601621-4"/>
    </source>
</evidence>
<dbReference type="GO" id="GO:0046872">
    <property type="term" value="F:metal ion binding"/>
    <property type="evidence" value="ECO:0007669"/>
    <property type="project" value="UniProtKB-UniRule"/>
</dbReference>
<feature type="binding site" evidence="9">
    <location>
        <position position="274"/>
    </location>
    <ligand>
        <name>Ca(2+)</name>
        <dbReference type="ChEBI" id="CHEBI:29108"/>
        <label>2</label>
    </ligand>
</feature>
<feature type="binding site" evidence="9">
    <location>
        <position position="133"/>
    </location>
    <ligand>
        <name>Ca(2+)</name>
        <dbReference type="ChEBI" id="CHEBI:29108"/>
        <label>1</label>
    </ligand>
</feature>
<evidence type="ECO:0000313" key="15">
    <source>
        <dbReference type="EMBL" id="OLN97646.1"/>
    </source>
</evidence>
<keyword evidence="2 12" id="KW-0575">Peroxidase</keyword>
<evidence type="ECO:0000256" key="9">
    <source>
        <dbReference type="PIRSR" id="PIRSR601621-2"/>
    </source>
</evidence>
<comment type="cofactor">
    <cofactor evidence="9 12">
        <name>Ca(2+)</name>
        <dbReference type="ChEBI" id="CHEBI:29108"/>
    </cofactor>
    <text evidence="9 12">Binds 2 calcium ions per subunit.</text>
</comment>
<dbReference type="AlphaFoldDB" id="A0A1Q8S8E4"/>